<dbReference type="InterPro" id="IPR043129">
    <property type="entry name" value="ATPase_NBD"/>
</dbReference>
<keyword evidence="3" id="KW-1185">Reference proteome</keyword>
<accession>A0ABT6X4Y9</accession>
<dbReference type="Proteomes" id="UP001431902">
    <property type="component" value="Unassembled WGS sequence"/>
</dbReference>
<dbReference type="NCBIfam" id="TIGR01709">
    <property type="entry name" value="typeII_sec_gspL"/>
    <property type="match status" value="1"/>
</dbReference>
<evidence type="ECO:0000313" key="2">
    <source>
        <dbReference type="EMBL" id="MDI9233104.1"/>
    </source>
</evidence>
<feature type="domain" description="GspL cytoplasmic actin-ATPase-like" evidence="1">
    <location>
        <begin position="41"/>
        <end position="142"/>
    </location>
</feature>
<dbReference type="RefSeq" id="WP_283223510.1">
    <property type="nucleotide sequence ID" value="NZ_JASGBH010000003.1"/>
</dbReference>
<gene>
    <name evidence="2" type="primary">gspL</name>
    <name evidence="2" type="ORF">QLQ16_04555</name>
</gene>
<dbReference type="Pfam" id="PF05134">
    <property type="entry name" value="T2SSL"/>
    <property type="match status" value="1"/>
</dbReference>
<comment type="caution">
    <text evidence="2">The sequence shown here is derived from an EMBL/GenBank/DDBJ whole genome shotgun (WGS) entry which is preliminary data.</text>
</comment>
<protein>
    <submittedName>
        <fullName evidence="2">Type II secretion system protein GspL</fullName>
    </submittedName>
</protein>
<evidence type="ECO:0000259" key="1">
    <source>
        <dbReference type="Pfam" id="PF05134"/>
    </source>
</evidence>
<dbReference type="Gene3D" id="3.30.420.380">
    <property type="match status" value="1"/>
</dbReference>
<reference evidence="2" key="1">
    <citation type="submission" date="2023-05" db="EMBL/GenBank/DDBJ databases">
        <title>Limnohabitans sp. strain HM2-2 Genome sequencing and assembly.</title>
        <authorList>
            <person name="Jung Y."/>
        </authorList>
    </citation>
    <scope>NUCLEOTIDE SEQUENCE</scope>
    <source>
        <strain evidence="2">HM2-2</strain>
    </source>
</reference>
<name>A0ABT6X4Y9_9BURK</name>
<dbReference type="InterPro" id="IPR024230">
    <property type="entry name" value="GspL_cyto_dom"/>
</dbReference>
<sequence>MRTLIIQLPTDMPNVHTQYPHTAFQSGTEKSSISIKWATPDLLPSIDRQTEVVALLPATATSWHKVTLPPGLHQQPARCLQALQGLLEDRLLSDPTHLHFALQTGWKKIPHPWVAVCDRAWLEAHLHALEKANLTVHRIVPELSPSSTPKVSHHCKITTLGEGDTGWLWVTHSDQGVWGYPMRSLLAQPKALGFSQEDLQNIEIQAEPGVVELTVQILNATPQLIPPGQHWKTAVDGNWDLAQFDLRATTLTRQVKTLQRAISNFRHGPSWRPVRWGVFALLACQLIGFNAWAWKTRSNWQTQQKNLSQLLRETFPKTSVVIDAPMQMAREVDQLRQASGQLSSTDLEAMLSALGKAMPDGIPSPRQWHYQPGQLRLKNFKPNQTEQQALQKSLQVHGYKWTAQGDDWLMSIGSSEQAKP</sequence>
<proteinExistence type="predicted"/>
<dbReference type="EMBL" id="JASGBH010000003">
    <property type="protein sequence ID" value="MDI9233104.1"/>
    <property type="molecule type" value="Genomic_DNA"/>
</dbReference>
<dbReference type="SUPFAM" id="SSF53067">
    <property type="entry name" value="Actin-like ATPase domain"/>
    <property type="match status" value="1"/>
</dbReference>
<organism evidence="2 3">
    <name type="scientific">Limnohabitans lacus</name>
    <dbReference type="NCBI Taxonomy" id="3045173"/>
    <lineage>
        <taxon>Bacteria</taxon>
        <taxon>Pseudomonadati</taxon>
        <taxon>Pseudomonadota</taxon>
        <taxon>Betaproteobacteria</taxon>
        <taxon>Burkholderiales</taxon>
        <taxon>Comamonadaceae</taxon>
        <taxon>Limnohabitans</taxon>
    </lineage>
</organism>
<dbReference type="InterPro" id="IPR007812">
    <property type="entry name" value="T2SS_protein-GspL"/>
</dbReference>
<evidence type="ECO:0000313" key="3">
    <source>
        <dbReference type="Proteomes" id="UP001431902"/>
    </source>
</evidence>